<feature type="compositionally biased region" description="Polar residues" evidence="11">
    <location>
        <begin position="1258"/>
        <end position="1271"/>
    </location>
</feature>
<comment type="subcellular location">
    <subcellularLocation>
        <location evidence="1">Nucleus</location>
        <location evidence="1">Nuclear pore complex</location>
    </subcellularLocation>
</comment>
<dbReference type="InterPro" id="IPR037665">
    <property type="entry name" value="Nucleoporin_S59-like"/>
</dbReference>
<dbReference type="Pfam" id="PF04096">
    <property type="entry name" value="Nucleoporin2"/>
    <property type="match status" value="1"/>
</dbReference>
<evidence type="ECO:0000256" key="2">
    <source>
        <dbReference type="ARBA" id="ARBA00008926"/>
    </source>
</evidence>
<feature type="region of interest" description="Disordered" evidence="11">
    <location>
        <begin position="208"/>
        <end position="262"/>
    </location>
</feature>
<dbReference type="GO" id="GO:0003723">
    <property type="term" value="F:RNA binding"/>
    <property type="evidence" value="ECO:0007669"/>
    <property type="project" value="TreeGrafter"/>
</dbReference>
<dbReference type="InterPro" id="IPR036903">
    <property type="entry name" value="Nup98_auto-Pept-S59_dom_sf"/>
</dbReference>
<dbReference type="PROSITE" id="PS51434">
    <property type="entry name" value="NUP_C"/>
    <property type="match status" value="1"/>
</dbReference>
<feature type="compositionally biased region" description="Gly residues" evidence="11">
    <location>
        <begin position="16"/>
        <end position="25"/>
    </location>
</feature>
<dbReference type="PANTHER" id="PTHR23198">
    <property type="entry name" value="NUCLEOPORIN"/>
    <property type="match status" value="1"/>
</dbReference>
<dbReference type="OrthoDB" id="3797628at2759"/>
<organism evidence="13 14">
    <name type="scientific">Coemansia spiralis</name>
    <dbReference type="NCBI Taxonomy" id="417178"/>
    <lineage>
        <taxon>Eukaryota</taxon>
        <taxon>Fungi</taxon>
        <taxon>Fungi incertae sedis</taxon>
        <taxon>Zoopagomycota</taxon>
        <taxon>Kickxellomycotina</taxon>
        <taxon>Kickxellomycetes</taxon>
        <taxon>Kickxellales</taxon>
        <taxon>Kickxellaceae</taxon>
        <taxon>Coemansia</taxon>
    </lineage>
</organism>
<feature type="region of interest" description="Disordered" evidence="11">
    <location>
        <begin position="1247"/>
        <end position="1279"/>
    </location>
</feature>
<dbReference type="Gene3D" id="1.25.40.690">
    <property type="match status" value="1"/>
</dbReference>
<name>A0A9W8G289_9FUNG</name>
<evidence type="ECO:0000256" key="7">
    <source>
        <dbReference type="ARBA" id="ARBA00022927"/>
    </source>
</evidence>
<feature type="region of interest" description="Disordered" evidence="11">
    <location>
        <begin position="1177"/>
        <end position="1232"/>
    </location>
</feature>
<sequence length="2389" mass="247113">MFGSGGFGSNTTQSNSGGGFGGGFGQSAQQNNAASTGAGGFGAFNQTSNTNSGFGGASSGFGSATGNFGSANNSTGAAFGGFGSTTSAANNTSATPAFGQGAQTSLFGGSSSTGFGGTSSGVGATGLTASGFGSAQATGTARVAFEPFVERGTAGRRDVYRNICFMDAYKAFSPEELRLEDYQAGRKKPDAAASAAAGFGQSGAGAFGQSSNTGTFGQTPGGSAFGQTSGGFGQPSTTTGFGSTGTSGFGQPSGGGFGLSASKPATGFGSTGAGGNAFSSGSGIGGFGQSGTASGTGGGLFGASTSKPAFGQTTATTPGAFGSSTGATSGGAFGSSTGTSGFGNSSTGTTGFGANNTGFGAQKTGFGATSTGGNAFGQTGSSGFGASTSFGAKPAFGSGTSAFGATSQPAASGTGSTGLFGQSNTNTGGGFGQAGSTGFGNTGATGFGSSINTNTGGGLFGGSSNNPAGNTGGGMFGNNAGATGTGAGGSGGLFANKPTTGFGTTPGTGFGGTSTGSGLFSTSNANTSAGQTSAGGGLFGNTGTNTGGGGLFSSTNNATNTAGATGGGLFGNTSSGTSLFANKPAASTGGGLFGVSAPAPSTAATGTPGGGLFGNTSANTSGGLFGATNTSAAAGGTTGGGLFGNAGATGGTATGFNAGGGLFSNKPATSTGGGLFNTSSGAAGTTGFGFGSAATNTQQQQQQAQPSLSLFGQPSFQQQQQLQPAQPAQPVGLFATQIDKQPYGANSLFDTSKLVNRAAQKVGSSHLTATPLRATVSDHSATDKELEKKKRGLSLNIVSSPLALSATSNRLRSRGFAAPSTAAKKSSIVGIGSSTLRAHRVSSAATGGSASTTVSGTPAGKSRETIALFGRDGFLSPDAQIPHSNVKRLVITRKPSFSNASSPSAAKNTTPRSRTRSAAAASDEAEEGSSPLRERASTFAEILTAQPLTDNPWADTPRAMLSGTRPRSAAKSSTKHGRVPPSQHLYEVYEEEEEEEEPLVDDESDVPTEANEEDYEEQEEGDEYWMRPSLADLRAMSTQQLRAVKNFTVGRTGVGQVSFGKPVDLTTVGSLSAIAGGVVLFDDRVCTVYPDESNKPPRGQGLNVPAIISLHDCWPIDRSTGEAIVHMDDPRVRKHIRRLRKIEETEFIDFVNGTWIFKVEHFSRYGLEDNSEYGADEEDYMDQPETSSNNGQKQQGFGKATTQTHGAQSQMGGSRAVAADQPTSTLGSSDDRSWKRVSFDNELLESMQSEEESDMDANSCTSGLFRTNRNPAVSAPMQRPPRQLLLGGRHAESLRRGPVMRASLFSTKSDNSNNGLASKAVSSAAVGGVAAALGSKRTRGQDGSTGHLGFGRIPSRSPAVPFALPSSHQRQQQQQQPQQRERKSISAISKHKKSVPFRKDFASQATTASRARSIATSVAALDLPPPSKYLRTSETRITRELLSLPQPYAKSLTHGRSGMGADAGLMMARSFRVAFGPQGQLVYLQGALDLSTPSSDESSKGRGTTASIVIDNIARHVHALPGTLGTVANMCAENDEVDDESAAASLDSHRRLHLSMVRAQWSHSRVSPPEASLASSAVFCPSIAFTPDSTTIAAVVNSVLQNADSPACSVVVPEYERKVLEFASLLFDDLQKEANEDDGDLTAEQILRVRCVRRRQGVTKWLMGAVYEAVQRDLLKAGSSKSAAAASIFALLTGHRIEAACLAATSHRDYRLATLVAQCGAGATGGGGNDRQIQALIRAQLERMSASDDYRRVYELLSGNVGCISSVDDSSSDCSIKHVAQDLDWKRAFGLGLWYANSPADSIAGSVIAYQNGFAQPDSMLAPPLPGWLFSAGRQGEVWDRYSLKEFAYAIKQGDDELTVPGVASDLCMRGVWDPIFQLLRVYSDPSQPLESALLSEGFSAARGDVRLPALLAWLLFVVRKARGFEDAQETAATVAGSRGELVSISYDRLLAGWAFQLESLGLWHWACYVLLQLSSQAHKAHAIRSLLERSLQSSLPTTTLGPAVGGELLGSSSSCELDEDARARFDQIEEQVRFVLHELHLPRQWLYEAYATRSRYDQDWLETRVAGQQQRHQLQSQVDNHPVLTASLQRRTASGKCIVPSFFQSTMSRPAPSSSVATQSDICALATLRHVSWLLSAHELTSAHTLVVQRIAPDAILRGEYQLLMRVLSYLDPKNNDCYSSDSLPSSPMIMQQVPAKEWGAGGQVYLSFLTCMEELPAVLRRIAVADESRNPDDTGSVATGEEENMQEIARIYQHMVSLLTALPSLAARFDASHNNKVDSNGVYDGHEAYWFTESESCNLRVKCSVAISDMASVVTGLIQEMESSVPGLVGTFGCTIDSDDNDACFAAVPDVAVNSAALPLAQDMRILRTFQMARSCFDSLVSSEFEV</sequence>
<evidence type="ECO:0000256" key="10">
    <source>
        <dbReference type="ARBA" id="ARBA00023242"/>
    </source>
</evidence>
<reference evidence="13" key="1">
    <citation type="submission" date="2022-07" db="EMBL/GenBank/DDBJ databases">
        <title>Phylogenomic reconstructions and comparative analyses of Kickxellomycotina fungi.</title>
        <authorList>
            <person name="Reynolds N.K."/>
            <person name="Stajich J.E."/>
            <person name="Barry K."/>
            <person name="Grigoriev I.V."/>
            <person name="Crous P."/>
            <person name="Smith M.E."/>
        </authorList>
    </citation>
    <scope>NUCLEOTIDE SEQUENCE</scope>
    <source>
        <strain evidence="13">NRRL 3115</strain>
    </source>
</reference>
<feature type="compositionally biased region" description="Polar residues" evidence="11">
    <location>
        <begin position="401"/>
        <end position="423"/>
    </location>
</feature>
<dbReference type="GO" id="GO:0034398">
    <property type="term" value="P:telomere tethering at nuclear periphery"/>
    <property type="evidence" value="ECO:0007669"/>
    <property type="project" value="TreeGrafter"/>
</dbReference>
<evidence type="ECO:0000256" key="5">
    <source>
        <dbReference type="ARBA" id="ARBA00022813"/>
    </source>
</evidence>
<feature type="compositionally biased region" description="Gly residues" evidence="11">
    <location>
        <begin position="427"/>
        <end position="436"/>
    </location>
</feature>
<evidence type="ECO:0000256" key="9">
    <source>
        <dbReference type="ARBA" id="ARBA00023132"/>
    </source>
</evidence>
<dbReference type="GO" id="GO:0017056">
    <property type="term" value="F:structural constituent of nuclear pore"/>
    <property type="evidence" value="ECO:0007669"/>
    <property type="project" value="InterPro"/>
</dbReference>
<feature type="region of interest" description="Disordered" evidence="11">
    <location>
        <begin position="401"/>
        <end position="436"/>
    </location>
</feature>
<feature type="region of interest" description="Disordered" evidence="11">
    <location>
        <begin position="840"/>
        <end position="860"/>
    </location>
</feature>
<evidence type="ECO:0000256" key="6">
    <source>
        <dbReference type="ARBA" id="ARBA00022816"/>
    </source>
</evidence>
<gene>
    <name evidence="13" type="ORF">GGI25_005649</name>
</gene>
<keyword evidence="4" id="KW-0677">Repeat</keyword>
<evidence type="ECO:0000256" key="11">
    <source>
        <dbReference type="SAM" id="MobiDB-lite"/>
    </source>
</evidence>
<comment type="similarity">
    <text evidence="2">Belongs to the nucleoporin GLFG family.</text>
</comment>
<evidence type="ECO:0000256" key="4">
    <source>
        <dbReference type="ARBA" id="ARBA00022737"/>
    </source>
</evidence>
<dbReference type="Gene3D" id="3.30.1610.10">
    <property type="entry name" value="Peptidase S59, nucleoporin"/>
    <property type="match status" value="1"/>
</dbReference>
<keyword evidence="6" id="KW-0509">mRNA transport</keyword>
<feature type="compositionally biased region" description="Gly residues" evidence="11">
    <location>
        <begin position="219"/>
        <end position="233"/>
    </location>
</feature>
<dbReference type="Proteomes" id="UP001151518">
    <property type="component" value="Unassembled WGS sequence"/>
</dbReference>
<dbReference type="GO" id="GO:0008139">
    <property type="term" value="F:nuclear localization sequence binding"/>
    <property type="evidence" value="ECO:0007669"/>
    <property type="project" value="TreeGrafter"/>
</dbReference>
<feature type="region of interest" description="Disordered" evidence="11">
    <location>
        <begin position="1333"/>
        <end position="1390"/>
    </location>
</feature>
<dbReference type="EMBL" id="JANBTW010000112">
    <property type="protein sequence ID" value="KAJ2671000.1"/>
    <property type="molecule type" value="Genomic_DNA"/>
</dbReference>
<evidence type="ECO:0000256" key="8">
    <source>
        <dbReference type="ARBA" id="ARBA00023010"/>
    </source>
</evidence>
<feature type="compositionally biased region" description="Low complexity" evidence="11">
    <location>
        <begin position="1369"/>
        <end position="1378"/>
    </location>
</feature>
<dbReference type="GO" id="GO:0000973">
    <property type="term" value="P:post-transcriptional tethering of RNA polymerase II gene DNA at nuclear periphery"/>
    <property type="evidence" value="ECO:0007669"/>
    <property type="project" value="TreeGrafter"/>
</dbReference>
<keyword evidence="9" id="KW-0906">Nuclear pore complex</keyword>
<dbReference type="PANTHER" id="PTHR23198:SF6">
    <property type="entry name" value="NUCLEAR PORE COMPLEX PROTEIN NUP98-NUP96"/>
    <property type="match status" value="1"/>
</dbReference>
<feature type="domain" description="Peptidase S59" evidence="12">
    <location>
        <begin position="1021"/>
        <end position="1162"/>
    </location>
</feature>
<feature type="compositionally biased region" description="Acidic residues" evidence="11">
    <location>
        <begin position="988"/>
        <end position="1022"/>
    </location>
</feature>
<dbReference type="GO" id="GO:0006606">
    <property type="term" value="P:protein import into nucleus"/>
    <property type="evidence" value="ECO:0007669"/>
    <property type="project" value="TreeGrafter"/>
</dbReference>
<dbReference type="GO" id="GO:0006405">
    <property type="term" value="P:RNA export from nucleus"/>
    <property type="evidence" value="ECO:0007669"/>
    <property type="project" value="TreeGrafter"/>
</dbReference>
<keyword evidence="7" id="KW-0653">Protein transport</keyword>
<dbReference type="GO" id="GO:0044614">
    <property type="term" value="C:nuclear pore cytoplasmic filaments"/>
    <property type="evidence" value="ECO:0007669"/>
    <property type="project" value="TreeGrafter"/>
</dbReference>
<dbReference type="InterPro" id="IPR021967">
    <property type="entry name" value="Nup98_C"/>
</dbReference>
<dbReference type="Pfam" id="PF12110">
    <property type="entry name" value="Nup96"/>
    <property type="match status" value="1"/>
</dbReference>
<dbReference type="GO" id="GO:0051028">
    <property type="term" value="P:mRNA transport"/>
    <property type="evidence" value="ECO:0007669"/>
    <property type="project" value="UniProtKB-KW"/>
</dbReference>
<feature type="compositionally biased region" description="Gly residues" evidence="11">
    <location>
        <begin position="504"/>
        <end position="515"/>
    </location>
</feature>
<keyword evidence="3" id="KW-0813">Transport</keyword>
<keyword evidence="8" id="KW-0811">Translocation</keyword>
<feature type="compositionally biased region" description="Low complexity" evidence="11">
    <location>
        <begin position="841"/>
        <end position="860"/>
    </location>
</feature>
<protein>
    <recommendedName>
        <fullName evidence="12">Peptidase S59 domain-containing protein</fullName>
    </recommendedName>
</protein>
<evidence type="ECO:0000313" key="14">
    <source>
        <dbReference type="Proteomes" id="UP001151518"/>
    </source>
</evidence>
<evidence type="ECO:0000259" key="12">
    <source>
        <dbReference type="PROSITE" id="PS51434"/>
    </source>
</evidence>
<proteinExistence type="inferred from homology"/>
<feature type="region of interest" description="Disordered" evidence="11">
    <location>
        <begin position="1"/>
        <end position="32"/>
    </location>
</feature>
<dbReference type="SUPFAM" id="SSF82215">
    <property type="entry name" value="C-terminal autoproteolytic domain of nucleoporin nup98"/>
    <property type="match status" value="1"/>
</dbReference>
<feature type="region of interest" description="Disordered" evidence="11">
    <location>
        <begin position="896"/>
        <end position="1022"/>
    </location>
</feature>
<evidence type="ECO:0000313" key="13">
    <source>
        <dbReference type="EMBL" id="KAJ2671000.1"/>
    </source>
</evidence>
<dbReference type="Gene3D" id="1.10.10.2360">
    <property type="match status" value="1"/>
</dbReference>
<feature type="compositionally biased region" description="Low complexity" evidence="11">
    <location>
        <begin position="896"/>
        <end position="922"/>
    </location>
</feature>
<feature type="compositionally biased region" description="Gly residues" evidence="11">
    <location>
        <begin position="242"/>
        <end position="258"/>
    </location>
</feature>
<feature type="region of interest" description="Disordered" evidence="11">
    <location>
        <begin position="521"/>
        <end position="541"/>
    </location>
</feature>
<evidence type="ECO:0000256" key="1">
    <source>
        <dbReference type="ARBA" id="ARBA00004567"/>
    </source>
</evidence>
<comment type="caution">
    <text evidence="13">The sequence shown here is derived from an EMBL/GenBank/DDBJ whole genome shotgun (WGS) entry which is preliminary data.</text>
</comment>
<feature type="region of interest" description="Disordered" evidence="11">
    <location>
        <begin position="497"/>
        <end position="516"/>
    </location>
</feature>
<accession>A0A9W8G289</accession>
<evidence type="ECO:0000256" key="3">
    <source>
        <dbReference type="ARBA" id="ARBA00022448"/>
    </source>
</evidence>
<dbReference type="InterPro" id="IPR007230">
    <property type="entry name" value="Nup98_auto-Pept-S59_dom"/>
</dbReference>
<dbReference type="FunFam" id="3.30.1610.10:FF:000003">
    <property type="entry name" value="Nucleoporin SONB, putative"/>
    <property type="match status" value="1"/>
</dbReference>
<feature type="compositionally biased region" description="Polar residues" evidence="11">
    <location>
        <begin position="1184"/>
        <end position="1212"/>
    </location>
</feature>
<keyword evidence="5" id="KW-0068">Autocatalytic cleavage</keyword>
<keyword evidence="10" id="KW-0539">Nucleus</keyword>